<evidence type="ECO:0000313" key="2">
    <source>
        <dbReference type="Proteomes" id="UP001055072"/>
    </source>
</evidence>
<reference evidence="1" key="1">
    <citation type="journal article" date="2021" name="Environ. Microbiol.">
        <title>Gene family expansions and transcriptome signatures uncover fungal adaptations to wood decay.</title>
        <authorList>
            <person name="Hage H."/>
            <person name="Miyauchi S."/>
            <person name="Viragh M."/>
            <person name="Drula E."/>
            <person name="Min B."/>
            <person name="Chaduli D."/>
            <person name="Navarro D."/>
            <person name="Favel A."/>
            <person name="Norest M."/>
            <person name="Lesage-Meessen L."/>
            <person name="Balint B."/>
            <person name="Merenyi Z."/>
            <person name="de Eugenio L."/>
            <person name="Morin E."/>
            <person name="Martinez A.T."/>
            <person name="Baldrian P."/>
            <person name="Stursova M."/>
            <person name="Martinez M.J."/>
            <person name="Novotny C."/>
            <person name="Magnuson J.K."/>
            <person name="Spatafora J.W."/>
            <person name="Maurice S."/>
            <person name="Pangilinan J."/>
            <person name="Andreopoulos W."/>
            <person name="LaButti K."/>
            <person name="Hundley H."/>
            <person name="Na H."/>
            <person name="Kuo A."/>
            <person name="Barry K."/>
            <person name="Lipzen A."/>
            <person name="Henrissat B."/>
            <person name="Riley R."/>
            <person name="Ahrendt S."/>
            <person name="Nagy L.G."/>
            <person name="Grigoriev I.V."/>
            <person name="Martin F."/>
            <person name="Rosso M.N."/>
        </authorList>
    </citation>
    <scope>NUCLEOTIDE SEQUENCE</scope>
    <source>
        <strain evidence="1">CBS 384.51</strain>
    </source>
</reference>
<organism evidence="1 2">
    <name type="scientific">Irpex rosettiformis</name>
    <dbReference type="NCBI Taxonomy" id="378272"/>
    <lineage>
        <taxon>Eukaryota</taxon>
        <taxon>Fungi</taxon>
        <taxon>Dikarya</taxon>
        <taxon>Basidiomycota</taxon>
        <taxon>Agaricomycotina</taxon>
        <taxon>Agaricomycetes</taxon>
        <taxon>Polyporales</taxon>
        <taxon>Irpicaceae</taxon>
        <taxon>Irpex</taxon>
    </lineage>
</organism>
<gene>
    <name evidence="1" type="ORF">BDY19DRAFT_902108</name>
</gene>
<sequence length="308" mass="34749">MSAPMVRSVSTSSTETVSPSIPFVRRRMSGEQVQALHKLYETKSHPSKQQRADLARELNLELKVVNVWFQNKRRSMKKKSIAWNRATALMSENAFGMGKSRFSTLANPSKQKSLIRRDSSLSLDSIAASREKKEALTYPRPPFTPRKNTLRNTTTFNPQWMQNKDAIDDKPYLWDLLPSSPQLPPSSPTKETDLLSALPPQSKTMKSLEWACAKDRVGRRKKTQQVLYDVGEEDDPDIPELVLDSVGGDDTDIDDDMITPDNSMSMSFLPRRQRTSSLDSKTSISGEDTPDEDVEAAIVLLKFKVRNS</sequence>
<dbReference type="EMBL" id="MU274900">
    <property type="protein sequence ID" value="KAI0095081.1"/>
    <property type="molecule type" value="Genomic_DNA"/>
</dbReference>
<dbReference type="Proteomes" id="UP001055072">
    <property type="component" value="Unassembled WGS sequence"/>
</dbReference>
<proteinExistence type="predicted"/>
<name>A0ACB8ULJ5_9APHY</name>
<protein>
    <submittedName>
        <fullName evidence="1">Uncharacterized protein</fullName>
    </submittedName>
</protein>
<keyword evidence="2" id="KW-1185">Reference proteome</keyword>
<comment type="caution">
    <text evidence="1">The sequence shown here is derived from an EMBL/GenBank/DDBJ whole genome shotgun (WGS) entry which is preliminary data.</text>
</comment>
<accession>A0ACB8ULJ5</accession>
<evidence type="ECO:0000313" key="1">
    <source>
        <dbReference type="EMBL" id="KAI0095081.1"/>
    </source>
</evidence>